<dbReference type="EMBL" id="AP024702">
    <property type="protein sequence ID" value="BCX49069.1"/>
    <property type="molecule type" value="Genomic_DNA"/>
</dbReference>
<gene>
    <name evidence="2" type="ORF">HAHE_29770</name>
</gene>
<feature type="chain" id="PRO_5045115196" description="Tetratricopeptide repeat protein" evidence="1">
    <location>
        <begin position="44"/>
        <end position="904"/>
    </location>
</feature>
<protein>
    <recommendedName>
        <fullName evidence="4">Tetratricopeptide repeat protein</fullName>
    </recommendedName>
</protein>
<dbReference type="Proteomes" id="UP001374893">
    <property type="component" value="Chromosome"/>
</dbReference>
<evidence type="ECO:0000256" key="1">
    <source>
        <dbReference type="SAM" id="SignalP"/>
    </source>
</evidence>
<proteinExistence type="predicted"/>
<sequence length="904" mass="98604">MDARWIRTCAETMMRTIFKTFRSLSLGVMGVAALGLMVPSAAAQDAAVPKEAVAELDKALEAAKEGSSEARQRLAVRRVIRDAEKLLGEQGESPGRFPVLELIFRAQQRLIALDDDAEHRKALLATCAELVKAPEEFAELRLEADLLMSQAELAKQGADNETRAEALRPFVDRYLETPVAAKVLRLAMVMALELGDSKLVADLQTMIEERFAGDLEMISFQRDKLGGQVFGAPFTGTFKRPDGKSLRFPMDALGRSTMLVFWSKEDGGEDLIKGLAAAAKENKDSLTGRLELISVNLDGLPDAGESIVRGLGADWQVLHLPDGRENPIYDAYVRVDPRILTISPTGQTALIMSGTTRQKRTSDGDPDYGRMFGSSLARSWTQPRYVAHLSSLMAGDFLVLDPEGGIDPTRPPELKGAGAGPLSRTGACVPEETLRAIQGSLVAPPVRYRLSHADARSAYAKAVQLCRKAIAVHPNAPDLWIVRNRLMVALLGLWKSDADLGKLEEAIAEAKVALEAGYPSGCDTVARLCAAREALRDPDADTGAILDKFVADGGGEAATGPVLAAASLLALDVADRKRFEDYRTIILKDHTENPMMWTYAAFLLDRYHDYWLFQVPFTAGWSYGRRENYFQTIGDPEEARRMVKTELRTEDGGTLRIPEDLDSDWTAIIFSQPGPWNSKRDDGLPPSPDRLLRQLAEFAAARPNEDLKVYHAAFGGDAESVKAGFGDKGAPSPVLIVPDGPDNPLVQRLGILSEDDQINSVLLNKDGRVIVMLSGLAKQSGKGPATLINVVEAADEAAVGDLLENGNLDAAKSRILALAPPFDPTAVDDRGRPLKAPKYSLYHLRARARVYMALEEFDKALADAEEVVQRQLGTDGGMSLRTDELDDSEALRDTIREKMHRASE</sequence>
<feature type="signal peptide" evidence="1">
    <location>
        <begin position="1"/>
        <end position="43"/>
    </location>
</feature>
<reference evidence="2 3" key="1">
    <citation type="submission" date="2021-06" db="EMBL/GenBank/DDBJ databases">
        <title>Complete genome of Haloferula helveola possessing various polysaccharide degrading enzymes.</title>
        <authorList>
            <person name="Takami H."/>
            <person name="Huang C."/>
            <person name="Hamasaki K."/>
        </authorList>
    </citation>
    <scope>NUCLEOTIDE SEQUENCE [LARGE SCALE GENOMIC DNA]</scope>
    <source>
        <strain evidence="2 3">CN-1</strain>
    </source>
</reference>
<organism evidence="2 3">
    <name type="scientific">Haloferula helveola</name>
    <dbReference type="NCBI Taxonomy" id="490095"/>
    <lineage>
        <taxon>Bacteria</taxon>
        <taxon>Pseudomonadati</taxon>
        <taxon>Verrucomicrobiota</taxon>
        <taxon>Verrucomicrobiia</taxon>
        <taxon>Verrucomicrobiales</taxon>
        <taxon>Verrucomicrobiaceae</taxon>
        <taxon>Haloferula</taxon>
    </lineage>
</organism>
<dbReference type="SUPFAM" id="SSF48452">
    <property type="entry name" value="TPR-like"/>
    <property type="match status" value="1"/>
</dbReference>
<dbReference type="Gene3D" id="1.25.40.10">
    <property type="entry name" value="Tetratricopeptide repeat domain"/>
    <property type="match status" value="1"/>
</dbReference>
<dbReference type="InterPro" id="IPR011990">
    <property type="entry name" value="TPR-like_helical_dom_sf"/>
</dbReference>
<evidence type="ECO:0000313" key="2">
    <source>
        <dbReference type="EMBL" id="BCX49069.1"/>
    </source>
</evidence>
<evidence type="ECO:0000313" key="3">
    <source>
        <dbReference type="Proteomes" id="UP001374893"/>
    </source>
</evidence>
<name>A0ABN6H637_9BACT</name>
<keyword evidence="1" id="KW-0732">Signal</keyword>
<evidence type="ECO:0008006" key="4">
    <source>
        <dbReference type="Google" id="ProtNLM"/>
    </source>
</evidence>
<accession>A0ABN6H637</accession>
<keyword evidence="3" id="KW-1185">Reference proteome</keyword>